<evidence type="ECO:0000256" key="5">
    <source>
        <dbReference type="ARBA" id="ARBA00022801"/>
    </source>
</evidence>
<accession>A0AAW2KNI9</accession>
<evidence type="ECO:0000256" key="6">
    <source>
        <dbReference type="ARBA" id="ARBA00022918"/>
    </source>
</evidence>
<dbReference type="PANTHER" id="PTHR48475">
    <property type="entry name" value="RIBONUCLEASE H"/>
    <property type="match status" value="1"/>
</dbReference>
<evidence type="ECO:0000256" key="2">
    <source>
        <dbReference type="ARBA" id="ARBA00022695"/>
    </source>
</evidence>
<evidence type="ECO:0000256" key="4">
    <source>
        <dbReference type="ARBA" id="ARBA00022759"/>
    </source>
</evidence>
<evidence type="ECO:0000259" key="7">
    <source>
        <dbReference type="Pfam" id="PF17917"/>
    </source>
</evidence>
<name>A0AAW2KNI9_SESRA</name>
<keyword evidence="4" id="KW-0255">Endonuclease</keyword>
<proteinExistence type="predicted"/>
<reference evidence="8" key="2">
    <citation type="journal article" date="2024" name="Plant">
        <title>Genomic evolution and insights into agronomic trait innovations of Sesamum species.</title>
        <authorList>
            <person name="Miao H."/>
            <person name="Wang L."/>
            <person name="Qu L."/>
            <person name="Liu H."/>
            <person name="Sun Y."/>
            <person name="Le M."/>
            <person name="Wang Q."/>
            <person name="Wei S."/>
            <person name="Zheng Y."/>
            <person name="Lin W."/>
            <person name="Duan Y."/>
            <person name="Cao H."/>
            <person name="Xiong S."/>
            <person name="Wang X."/>
            <person name="Wei L."/>
            <person name="Li C."/>
            <person name="Ma Q."/>
            <person name="Ju M."/>
            <person name="Zhao R."/>
            <person name="Li G."/>
            <person name="Mu C."/>
            <person name="Tian Q."/>
            <person name="Mei H."/>
            <person name="Zhang T."/>
            <person name="Gao T."/>
            <person name="Zhang H."/>
        </authorList>
    </citation>
    <scope>NUCLEOTIDE SEQUENCE</scope>
    <source>
        <strain evidence="8">G02</strain>
    </source>
</reference>
<keyword evidence="6" id="KW-0695">RNA-directed DNA polymerase</keyword>
<dbReference type="PANTHER" id="PTHR48475:SF2">
    <property type="entry name" value="RIBONUCLEASE H"/>
    <property type="match status" value="1"/>
</dbReference>
<keyword evidence="2" id="KW-0548">Nucleotidyltransferase</keyword>
<feature type="domain" description="Reverse transcriptase RNase H-like" evidence="7">
    <location>
        <begin position="7"/>
        <end position="105"/>
    </location>
</feature>
<evidence type="ECO:0000256" key="1">
    <source>
        <dbReference type="ARBA" id="ARBA00022679"/>
    </source>
</evidence>
<dbReference type="SUPFAM" id="SSF56672">
    <property type="entry name" value="DNA/RNA polymerases"/>
    <property type="match status" value="1"/>
</dbReference>
<dbReference type="Pfam" id="PF17917">
    <property type="entry name" value="RT_RNaseH"/>
    <property type="match status" value="1"/>
</dbReference>
<reference evidence="8" key="1">
    <citation type="submission" date="2020-06" db="EMBL/GenBank/DDBJ databases">
        <authorList>
            <person name="Li T."/>
            <person name="Hu X."/>
            <person name="Zhang T."/>
            <person name="Song X."/>
            <person name="Zhang H."/>
            <person name="Dai N."/>
            <person name="Sheng W."/>
            <person name="Hou X."/>
            <person name="Wei L."/>
        </authorList>
    </citation>
    <scope>NUCLEOTIDE SEQUENCE</scope>
    <source>
        <strain evidence="8">G02</strain>
        <tissue evidence="8">Leaf</tissue>
    </source>
</reference>
<evidence type="ECO:0000313" key="8">
    <source>
        <dbReference type="EMBL" id="KAL0307178.1"/>
    </source>
</evidence>
<dbReference type="GO" id="GO:0016787">
    <property type="term" value="F:hydrolase activity"/>
    <property type="evidence" value="ECO:0007669"/>
    <property type="project" value="UniProtKB-KW"/>
</dbReference>
<dbReference type="AlphaFoldDB" id="A0AAW2KNI9"/>
<dbReference type="InterPro" id="IPR043502">
    <property type="entry name" value="DNA/RNA_pol_sf"/>
</dbReference>
<dbReference type="Gene3D" id="3.10.20.370">
    <property type="match status" value="1"/>
</dbReference>
<protein>
    <recommendedName>
        <fullName evidence="7">Reverse transcriptase RNase H-like domain-containing protein</fullName>
    </recommendedName>
</protein>
<keyword evidence="3" id="KW-0540">Nuclease</keyword>
<keyword evidence="5" id="KW-0378">Hydrolase</keyword>
<organism evidence="8">
    <name type="scientific">Sesamum radiatum</name>
    <name type="common">Black benniseed</name>
    <dbReference type="NCBI Taxonomy" id="300843"/>
    <lineage>
        <taxon>Eukaryota</taxon>
        <taxon>Viridiplantae</taxon>
        <taxon>Streptophyta</taxon>
        <taxon>Embryophyta</taxon>
        <taxon>Tracheophyta</taxon>
        <taxon>Spermatophyta</taxon>
        <taxon>Magnoliopsida</taxon>
        <taxon>eudicotyledons</taxon>
        <taxon>Gunneridae</taxon>
        <taxon>Pentapetalae</taxon>
        <taxon>asterids</taxon>
        <taxon>lamiids</taxon>
        <taxon>Lamiales</taxon>
        <taxon>Pedaliaceae</taxon>
        <taxon>Sesamum</taxon>
    </lineage>
</organism>
<dbReference type="InterPro" id="IPR041373">
    <property type="entry name" value="RT_RNaseH"/>
</dbReference>
<comment type="caution">
    <text evidence="8">The sequence shown here is derived from an EMBL/GenBank/DDBJ whole genome shotgun (WGS) entry which is preliminary data.</text>
</comment>
<dbReference type="GO" id="GO:0003964">
    <property type="term" value="F:RNA-directed DNA polymerase activity"/>
    <property type="evidence" value="ECO:0007669"/>
    <property type="project" value="UniProtKB-KW"/>
</dbReference>
<dbReference type="GO" id="GO:0004519">
    <property type="term" value="F:endonuclease activity"/>
    <property type="evidence" value="ECO:0007669"/>
    <property type="project" value="UniProtKB-KW"/>
</dbReference>
<sequence length="120" mass="13661">MKPQTGEKLYIYLSTSEEAVSAVLVRAEGKEHQPIYYPSKVLQGAESKYPPIEKLTLVLIMTARKLCPYFQSHQVTILTNQHLKHILASPNASERKTKWAEELSEHGIEFELRPVIKAQS</sequence>
<dbReference type="EMBL" id="JACGWJ010000028">
    <property type="protein sequence ID" value="KAL0307178.1"/>
    <property type="molecule type" value="Genomic_DNA"/>
</dbReference>
<keyword evidence="1" id="KW-0808">Transferase</keyword>
<gene>
    <name evidence="8" type="ORF">Sradi_6135100</name>
</gene>
<evidence type="ECO:0000256" key="3">
    <source>
        <dbReference type="ARBA" id="ARBA00022722"/>
    </source>
</evidence>